<dbReference type="InterPro" id="IPR023187">
    <property type="entry name" value="Tscrpt_reg_MarR-type_CS"/>
</dbReference>
<proteinExistence type="predicted"/>
<feature type="domain" description="HTH marR-type" evidence="4">
    <location>
        <begin position="1"/>
        <end position="103"/>
    </location>
</feature>
<evidence type="ECO:0000256" key="2">
    <source>
        <dbReference type="ARBA" id="ARBA00023125"/>
    </source>
</evidence>
<reference evidence="5 7" key="1">
    <citation type="submission" date="2019-11" db="EMBL/GenBank/DDBJ databases">
        <title>Eggerthellaceae novel genus isolated from the rectal contents of marmort.</title>
        <authorList>
            <person name="Zhang G."/>
        </authorList>
    </citation>
    <scope>NUCLEOTIDE SEQUENCE [LARGE SCALE GENOMIC DNA]</scope>
    <source>
        <strain evidence="5">Zg-886</strain>
        <strain evidence="7">zg-886</strain>
    </source>
</reference>
<dbReference type="InterPro" id="IPR025370">
    <property type="entry name" value="SgrR_HTH_N"/>
</dbReference>
<gene>
    <name evidence="5" type="ORF">GMI68_01030</name>
    <name evidence="6" type="ORF">J7S26_01070</name>
</gene>
<reference evidence="6" key="2">
    <citation type="submission" date="2021-04" db="EMBL/GenBank/DDBJ databases">
        <title>Novel species in family Eggerthellaceae.</title>
        <authorList>
            <person name="Zhang G."/>
        </authorList>
    </citation>
    <scope>NUCLEOTIDE SEQUENCE</scope>
    <source>
        <strain evidence="6">Zg-886</strain>
    </source>
</reference>
<sequence>MNCVALFPEPPTIKDMASLLGCSHQNAKQVSSKLEAAGYLQFQRDAADGRKRRMALTEKAVRFRSRYEAASEQAMRRLFADVPDDAVHNMVQTFVRLIENVDAMKGEGHEDDRGL</sequence>
<dbReference type="Gene3D" id="1.10.10.10">
    <property type="entry name" value="Winged helix-like DNA-binding domain superfamily/Winged helix DNA-binding domain"/>
    <property type="match status" value="1"/>
</dbReference>
<dbReference type="InterPro" id="IPR000835">
    <property type="entry name" value="HTH_MarR-typ"/>
</dbReference>
<evidence type="ECO:0000256" key="1">
    <source>
        <dbReference type="ARBA" id="ARBA00023015"/>
    </source>
</evidence>
<dbReference type="PROSITE" id="PS01117">
    <property type="entry name" value="HTH_MARR_1"/>
    <property type="match status" value="1"/>
</dbReference>
<dbReference type="PANTHER" id="PTHR33164">
    <property type="entry name" value="TRANSCRIPTIONAL REGULATOR, MARR FAMILY"/>
    <property type="match status" value="1"/>
</dbReference>
<dbReference type="InterPro" id="IPR036388">
    <property type="entry name" value="WH-like_DNA-bd_sf"/>
</dbReference>
<evidence type="ECO:0000313" key="7">
    <source>
        <dbReference type="Proteomes" id="UP000636394"/>
    </source>
</evidence>
<dbReference type="InterPro" id="IPR036390">
    <property type="entry name" value="WH_DNA-bd_sf"/>
</dbReference>
<dbReference type="PROSITE" id="PS50995">
    <property type="entry name" value="HTH_MARR_2"/>
    <property type="match status" value="1"/>
</dbReference>
<evidence type="ECO:0000313" key="8">
    <source>
        <dbReference type="Proteomes" id="UP000671910"/>
    </source>
</evidence>
<dbReference type="EMBL" id="WPCR01000001">
    <property type="protein sequence ID" value="NHM13366.1"/>
    <property type="molecule type" value="Genomic_DNA"/>
</dbReference>
<dbReference type="Proteomes" id="UP000671910">
    <property type="component" value="Chromosome"/>
</dbReference>
<accession>A0A9E6MRT4</accession>
<dbReference type="Pfam" id="PF12793">
    <property type="entry name" value="SgrR_N"/>
    <property type="match status" value="1"/>
</dbReference>
<evidence type="ECO:0000259" key="4">
    <source>
        <dbReference type="PROSITE" id="PS50995"/>
    </source>
</evidence>
<dbReference type="GO" id="GO:0003677">
    <property type="term" value="F:DNA binding"/>
    <property type="evidence" value="ECO:0007669"/>
    <property type="project" value="UniProtKB-KW"/>
</dbReference>
<keyword evidence="7" id="KW-1185">Reference proteome</keyword>
<evidence type="ECO:0000256" key="3">
    <source>
        <dbReference type="ARBA" id="ARBA00023163"/>
    </source>
</evidence>
<protein>
    <submittedName>
        <fullName evidence="5">Winged helix DNA-binding protein</fullName>
    </submittedName>
    <submittedName>
        <fullName evidence="6">Winged helix-turn-helix transcriptional regulator</fullName>
    </submittedName>
</protein>
<dbReference type="EMBL" id="CP072829">
    <property type="protein sequence ID" value="QTU84556.1"/>
    <property type="molecule type" value="Genomic_DNA"/>
</dbReference>
<dbReference type="KEGG" id="ebz:J7S26_01070"/>
<keyword evidence="3" id="KW-0804">Transcription</keyword>
<evidence type="ECO:0000313" key="5">
    <source>
        <dbReference type="EMBL" id="NHM13366.1"/>
    </source>
</evidence>
<dbReference type="InterPro" id="IPR039422">
    <property type="entry name" value="MarR/SlyA-like"/>
</dbReference>
<dbReference type="PANTHER" id="PTHR33164:SF58">
    <property type="entry name" value="DNA-BINDING TRANSCRIPTIONAL REPRESSOR SCOC"/>
    <property type="match status" value="1"/>
</dbReference>
<dbReference type="SUPFAM" id="SSF46785">
    <property type="entry name" value="Winged helix' DNA-binding domain"/>
    <property type="match status" value="1"/>
</dbReference>
<dbReference type="AlphaFoldDB" id="A0A9E6MRT4"/>
<organism evidence="6 8">
    <name type="scientific">Xiamenia xianingshaonis</name>
    <dbReference type="NCBI Taxonomy" id="2682776"/>
    <lineage>
        <taxon>Bacteria</taxon>
        <taxon>Bacillati</taxon>
        <taxon>Actinomycetota</taxon>
        <taxon>Coriobacteriia</taxon>
        <taxon>Eggerthellales</taxon>
        <taxon>Eggerthellaceae</taxon>
        <taxon>Xiamenia</taxon>
    </lineage>
</organism>
<dbReference type="GO" id="GO:0006950">
    <property type="term" value="P:response to stress"/>
    <property type="evidence" value="ECO:0007669"/>
    <property type="project" value="TreeGrafter"/>
</dbReference>
<dbReference type="Proteomes" id="UP000636394">
    <property type="component" value="Unassembled WGS sequence"/>
</dbReference>
<keyword evidence="2 5" id="KW-0238">DNA-binding</keyword>
<dbReference type="RefSeq" id="WP_166338143.1">
    <property type="nucleotide sequence ID" value="NZ_CP072829.1"/>
</dbReference>
<keyword evidence="1" id="KW-0805">Transcription regulation</keyword>
<dbReference type="GO" id="GO:0003700">
    <property type="term" value="F:DNA-binding transcription factor activity"/>
    <property type="evidence" value="ECO:0007669"/>
    <property type="project" value="InterPro"/>
</dbReference>
<evidence type="ECO:0000313" key="6">
    <source>
        <dbReference type="EMBL" id="QTU84556.1"/>
    </source>
</evidence>
<name>A0A9E6MRT4_9ACTN</name>